<dbReference type="AlphaFoldDB" id="A0A2M9ZUR3"/>
<sequence length="106" mass="12579">MYVRTWKGRWEASTEERVDRFNELVKDAVNNQQVKEDVQLKRIMDLVVKLDLGDKELIINMCHKLLQEKKNDFLRSLISLLFNLPKAILETAYKLLLGLEKNLYDK</sequence>
<keyword evidence="2" id="KW-1185">Reference proteome</keyword>
<evidence type="ECO:0000313" key="2">
    <source>
        <dbReference type="Proteomes" id="UP000231843"/>
    </source>
</evidence>
<name>A0A2M9ZUR3_9LEPT</name>
<proteinExistence type="predicted"/>
<organism evidence="1 2">
    <name type="scientific">Leptospira neocaledonica</name>
    <dbReference type="NCBI Taxonomy" id="2023192"/>
    <lineage>
        <taxon>Bacteria</taxon>
        <taxon>Pseudomonadati</taxon>
        <taxon>Spirochaetota</taxon>
        <taxon>Spirochaetia</taxon>
        <taxon>Leptospirales</taxon>
        <taxon>Leptospiraceae</taxon>
        <taxon>Leptospira</taxon>
    </lineage>
</organism>
<evidence type="ECO:0000313" key="1">
    <source>
        <dbReference type="EMBL" id="PJZ75817.1"/>
    </source>
</evidence>
<comment type="caution">
    <text evidence="1">The sequence shown here is derived from an EMBL/GenBank/DDBJ whole genome shotgun (WGS) entry which is preliminary data.</text>
</comment>
<protein>
    <submittedName>
        <fullName evidence="1">Uncharacterized protein</fullName>
    </submittedName>
</protein>
<dbReference type="Proteomes" id="UP000231843">
    <property type="component" value="Unassembled WGS sequence"/>
</dbReference>
<dbReference type="EMBL" id="NPEA01000010">
    <property type="protein sequence ID" value="PJZ75817.1"/>
    <property type="molecule type" value="Genomic_DNA"/>
</dbReference>
<gene>
    <name evidence="1" type="ORF">CH365_16910</name>
</gene>
<reference evidence="1 2" key="1">
    <citation type="submission" date="2017-07" db="EMBL/GenBank/DDBJ databases">
        <title>Leptospira spp. isolated from tropical soils.</title>
        <authorList>
            <person name="Thibeaux R."/>
            <person name="Iraola G."/>
            <person name="Ferres I."/>
            <person name="Bierque E."/>
            <person name="Girault D."/>
            <person name="Soupe-Gilbert M.-E."/>
            <person name="Picardeau M."/>
            <person name="Goarant C."/>
        </authorList>
    </citation>
    <scope>NUCLEOTIDE SEQUENCE [LARGE SCALE GENOMIC DNA]</scope>
    <source>
        <strain evidence="1 2">ES4-C-A1</strain>
    </source>
</reference>
<dbReference type="OrthoDB" id="331556at2"/>
<accession>A0A2M9ZUR3</accession>